<dbReference type="Proteomes" id="UP000276178">
    <property type="component" value="Unassembled WGS sequence"/>
</dbReference>
<evidence type="ECO:0000313" key="4">
    <source>
        <dbReference type="Proteomes" id="UP000317180"/>
    </source>
</evidence>
<name>A0A3M8BEA7_9BACL</name>
<evidence type="ECO:0000313" key="3">
    <source>
        <dbReference type="Proteomes" id="UP000276178"/>
    </source>
</evidence>
<reference evidence="2 3" key="1">
    <citation type="submission" date="2018-10" db="EMBL/GenBank/DDBJ databases">
        <title>Phylogenomics of Brevibacillus.</title>
        <authorList>
            <person name="Dunlap C."/>
        </authorList>
    </citation>
    <scope>NUCLEOTIDE SEQUENCE [LARGE SCALE GENOMIC DNA]</scope>
    <source>
        <strain evidence="2 3">NRRL NRS 1219</strain>
    </source>
</reference>
<dbReference type="InterPro" id="IPR012440">
    <property type="entry name" value="DUF1641"/>
</dbReference>
<organism evidence="2 3">
    <name type="scientific">Brevibacillus agri</name>
    <dbReference type="NCBI Taxonomy" id="51101"/>
    <lineage>
        <taxon>Bacteria</taxon>
        <taxon>Bacillati</taxon>
        <taxon>Bacillota</taxon>
        <taxon>Bacilli</taxon>
        <taxon>Bacillales</taxon>
        <taxon>Paenibacillaceae</taxon>
        <taxon>Brevibacillus</taxon>
    </lineage>
</organism>
<gene>
    <name evidence="1" type="ORF">BAG01nite_39620</name>
    <name evidence="2" type="ORF">EB820_01245</name>
</gene>
<proteinExistence type="predicted"/>
<dbReference type="EMBL" id="BJOD01000052">
    <property type="protein sequence ID" value="GED27860.1"/>
    <property type="molecule type" value="Genomic_DNA"/>
</dbReference>
<accession>A0A3M8BEA7</accession>
<reference evidence="1 4" key="2">
    <citation type="submission" date="2019-06" db="EMBL/GenBank/DDBJ databases">
        <title>Whole genome shotgun sequence of Brevibacillus agri NBRC 15538.</title>
        <authorList>
            <person name="Hosoyama A."/>
            <person name="Uohara A."/>
            <person name="Ohji S."/>
            <person name="Ichikawa N."/>
        </authorList>
    </citation>
    <scope>NUCLEOTIDE SEQUENCE [LARGE SCALE GENOMIC DNA]</scope>
    <source>
        <strain evidence="1 4">NBRC 15538</strain>
    </source>
</reference>
<sequence>MALFALLEKLPKLVKYVNAIEQVADFLESVGQDKQSQQYLLDGVKAYITPVAAQMENGVAVLREAKERAERRHETVSVFTLLRLMKDPAVQKALRFAQSLLEVLAEKNRKS</sequence>
<dbReference type="RefSeq" id="WP_007781542.1">
    <property type="nucleotide sequence ID" value="NZ_BJOD01000052.1"/>
</dbReference>
<evidence type="ECO:0000313" key="1">
    <source>
        <dbReference type="EMBL" id="GED27860.1"/>
    </source>
</evidence>
<dbReference type="AlphaFoldDB" id="A0A3M8BEA7"/>
<keyword evidence="4" id="KW-1185">Reference proteome</keyword>
<dbReference type="Proteomes" id="UP000317180">
    <property type="component" value="Unassembled WGS sequence"/>
</dbReference>
<dbReference type="Pfam" id="PF07849">
    <property type="entry name" value="DUF1641"/>
    <property type="match status" value="1"/>
</dbReference>
<evidence type="ECO:0000313" key="2">
    <source>
        <dbReference type="EMBL" id="RNB61287.1"/>
    </source>
</evidence>
<dbReference type="GeneID" id="82813174"/>
<comment type="caution">
    <text evidence="2">The sequence shown here is derived from an EMBL/GenBank/DDBJ whole genome shotgun (WGS) entry which is preliminary data.</text>
</comment>
<protein>
    <submittedName>
        <fullName evidence="2">DUF1641 domain-containing protein</fullName>
    </submittedName>
</protein>
<dbReference type="EMBL" id="RHHN01000007">
    <property type="protein sequence ID" value="RNB61287.1"/>
    <property type="molecule type" value="Genomic_DNA"/>
</dbReference>